<evidence type="ECO:0000259" key="4">
    <source>
        <dbReference type="Pfam" id="PF16335"/>
    </source>
</evidence>
<evidence type="ECO:0000256" key="1">
    <source>
        <dbReference type="SAM" id="MobiDB-lite"/>
    </source>
</evidence>
<keyword evidence="3" id="KW-0732">Signal</keyword>
<dbReference type="InterPro" id="IPR052743">
    <property type="entry name" value="Glutaminase_GtaA"/>
</dbReference>
<evidence type="ECO:0008006" key="8">
    <source>
        <dbReference type="Google" id="ProtNLM"/>
    </source>
</evidence>
<sequence length="912" mass="99990">MTLLHLPATFILLCCSTFVVHAAQTFWPAAIPLAIRTPYLNAWIETQHGNLSSNEFPFFWNRVILGWICYIRVDGMSYTLFGNNGFPSNYSLTSGFVLETRVTPTRTIQVIQAGNVNATVTFLSLVDPSDLVRQSLPFAYTAVDVVSTDGQSHDIQLYSDISGEWLCGLSERATQEMTWSTTESSDMVYHQLQLAQPSPFQEADQQASDGTVYHAMALGQGRNVTWQTCEDTVCRKEFILSGGVNSHNNNDTFRNIQQDWPVFPISVNLGSVVSSNDPIVWVLGYVRNPSINYTLSGEVATLRPYYTVEYATAEAALEFAVSDFNNSLTLAKAFDAEVYKAASNVSADGKLYDMLSLATRQVYSSLEITAPQAVGEQTNNMTRVFMKDMGYDRRVTPVETLYAALPMFLHYNASFLKPLLEPLLEQQNSSTNSSPYAAKDIGDSFPVVSGPTLASEESVERKNMLSHDKDHIPNLISNTETSNMLIIALAHAQYANDTSLLHDYYGLFKKWANYLLEQNGQFPYQQSSIDDGMISSNSSNLAVKAIFALQAMADISRLVGTDNDTRYYNSTASSYISTWKSLALSSSDDPMMLTTLNGSQDTWSLPYNLYPQTMLGFSLVEQVLFEKLTVSYGQQIQPSSGDGFVYGMPIEEASGSLGNIGLLTIPKNPHFIFKGVFTAWNAFTAATFANDSVRTQLLGTLWEYASNNQTNDRFSAVYNVESGQSINGRSSPALGGLFAPLVRSGSPGHSNSSLHSNDIETIVGGVVGGIIGLLALLALLLCFLRRRMIRQIVGLSGAAGTRTEPTPFAPVPAFAPRPPVCLPSEKFWREKGTSTRPEEAPLLPSTGNSSTTSNAHVSNPLAIPLEANSGLDGSRQDELLGLRSEIQDLRRIMNVHLVGREPSDLGAPPEYS</sequence>
<keyword evidence="7" id="KW-1185">Reference proteome</keyword>
<dbReference type="PANTHER" id="PTHR31987:SF14">
    <property type="entry name" value="PUTATIVE (AFU_ORTHOLOGUE AFUA_6G09910)-RELATED"/>
    <property type="match status" value="1"/>
</dbReference>
<feature type="chain" id="PRO_5007864087" description="DUF1793-domain-containing protein" evidence="3">
    <location>
        <begin position="23"/>
        <end position="912"/>
    </location>
</feature>
<accession>A0A165PJA5</accession>
<dbReference type="GO" id="GO:0005975">
    <property type="term" value="P:carbohydrate metabolic process"/>
    <property type="evidence" value="ECO:0007669"/>
    <property type="project" value="InterPro"/>
</dbReference>
<organism evidence="6 7">
    <name type="scientific">Daedalea quercina L-15889</name>
    <dbReference type="NCBI Taxonomy" id="1314783"/>
    <lineage>
        <taxon>Eukaryota</taxon>
        <taxon>Fungi</taxon>
        <taxon>Dikarya</taxon>
        <taxon>Basidiomycota</taxon>
        <taxon>Agaricomycotina</taxon>
        <taxon>Agaricomycetes</taxon>
        <taxon>Polyporales</taxon>
        <taxon>Fomitopsis</taxon>
    </lineage>
</organism>
<feature type="domain" description="Glutaminase A central" evidence="4">
    <location>
        <begin position="352"/>
        <end position="740"/>
    </location>
</feature>
<dbReference type="Pfam" id="PF16335">
    <property type="entry name" value="GtaA_6_Hairpin"/>
    <property type="match status" value="1"/>
</dbReference>
<dbReference type="InterPro" id="IPR008928">
    <property type="entry name" value="6-hairpin_glycosidase_sf"/>
</dbReference>
<dbReference type="Proteomes" id="UP000076727">
    <property type="component" value="Unassembled WGS sequence"/>
</dbReference>
<keyword evidence="2" id="KW-0472">Membrane</keyword>
<dbReference type="PANTHER" id="PTHR31987">
    <property type="entry name" value="GLUTAMINASE A-RELATED"/>
    <property type="match status" value="1"/>
</dbReference>
<reference evidence="6 7" key="1">
    <citation type="journal article" date="2016" name="Mol. Biol. Evol.">
        <title>Comparative Genomics of Early-Diverging Mushroom-Forming Fungi Provides Insights into the Origins of Lignocellulose Decay Capabilities.</title>
        <authorList>
            <person name="Nagy L.G."/>
            <person name="Riley R."/>
            <person name="Tritt A."/>
            <person name="Adam C."/>
            <person name="Daum C."/>
            <person name="Floudas D."/>
            <person name="Sun H."/>
            <person name="Yadav J.S."/>
            <person name="Pangilinan J."/>
            <person name="Larsson K.H."/>
            <person name="Matsuura K."/>
            <person name="Barry K."/>
            <person name="Labutti K."/>
            <person name="Kuo R."/>
            <person name="Ohm R.A."/>
            <person name="Bhattacharya S.S."/>
            <person name="Shirouzu T."/>
            <person name="Yoshinaga Y."/>
            <person name="Martin F.M."/>
            <person name="Grigoriev I.V."/>
            <person name="Hibbett D.S."/>
        </authorList>
    </citation>
    <scope>NUCLEOTIDE SEQUENCE [LARGE SCALE GENOMIC DNA]</scope>
    <source>
        <strain evidence="6 7">L-15889</strain>
    </source>
</reference>
<feature type="compositionally biased region" description="Polar residues" evidence="1">
    <location>
        <begin position="845"/>
        <end position="856"/>
    </location>
</feature>
<dbReference type="InterPro" id="IPR032514">
    <property type="entry name" value="GtaA_central"/>
</dbReference>
<feature type="signal peptide" evidence="3">
    <location>
        <begin position="1"/>
        <end position="22"/>
    </location>
</feature>
<keyword evidence="2" id="KW-1133">Transmembrane helix</keyword>
<evidence type="ECO:0000256" key="3">
    <source>
        <dbReference type="SAM" id="SignalP"/>
    </source>
</evidence>
<evidence type="ECO:0000313" key="7">
    <source>
        <dbReference type="Proteomes" id="UP000076727"/>
    </source>
</evidence>
<feature type="compositionally biased region" description="Basic and acidic residues" evidence="1">
    <location>
        <begin position="830"/>
        <end position="839"/>
    </location>
</feature>
<feature type="transmembrane region" description="Helical" evidence="2">
    <location>
        <begin position="762"/>
        <end position="784"/>
    </location>
</feature>
<protein>
    <recommendedName>
        <fullName evidence="8">DUF1793-domain-containing protein</fullName>
    </recommendedName>
</protein>
<dbReference type="AlphaFoldDB" id="A0A165PJA5"/>
<feature type="region of interest" description="Disordered" evidence="1">
    <location>
        <begin position="830"/>
        <end position="856"/>
    </location>
</feature>
<evidence type="ECO:0000256" key="2">
    <source>
        <dbReference type="SAM" id="Phobius"/>
    </source>
</evidence>
<evidence type="ECO:0000313" key="6">
    <source>
        <dbReference type="EMBL" id="KZT68278.1"/>
    </source>
</evidence>
<gene>
    <name evidence="6" type="ORF">DAEQUDRAFT_812241</name>
</gene>
<evidence type="ECO:0000259" key="5">
    <source>
        <dbReference type="Pfam" id="PF17168"/>
    </source>
</evidence>
<feature type="domain" description="Glutaminase A N-terminal" evidence="5">
    <location>
        <begin position="105"/>
        <end position="340"/>
    </location>
</feature>
<dbReference type="SUPFAM" id="SSF48208">
    <property type="entry name" value="Six-hairpin glycosidases"/>
    <property type="match status" value="1"/>
</dbReference>
<dbReference type="EMBL" id="KV429068">
    <property type="protein sequence ID" value="KZT68278.1"/>
    <property type="molecule type" value="Genomic_DNA"/>
</dbReference>
<dbReference type="STRING" id="1314783.A0A165PJA5"/>
<dbReference type="OrthoDB" id="3918848at2759"/>
<name>A0A165PJA5_9APHY</name>
<proteinExistence type="predicted"/>
<dbReference type="InterPro" id="IPR033433">
    <property type="entry name" value="GtaA_N"/>
</dbReference>
<keyword evidence="2" id="KW-0812">Transmembrane</keyword>
<dbReference type="Pfam" id="PF17168">
    <property type="entry name" value="DUF5127"/>
    <property type="match status" value="1"/>
</dbReference>